<reference evidence="2" key="1">
    <citation type="journal article" date="2013" name="Genome Biol. Evol.">
        <title>The genome sequence of Streptomyces lividans 66 reveals a novel tRNA-dependent peptide biosynthetic system within a metal-related genomic island.</title>
        <authorList>
            <person name="Cruz-Morales P."/>
            <person name="Vijgenboom E."/>
            <person name="Iruegas-Bocardo F."/>
            <person name="Girard G."/>
            <person name="Yanez-Guerra L.A."/>
            <person name="Ramos-Aboites H.E."/>
            <person name="Pernodet J.L."/>
            <person name="Anne J."/>
            <person name="van Wezel G.P."/>
            <person name="Barona-Gomez F."/>
        </authorList>
    </citation>
    <scope>NUCLEOTIDE SEQUENCE [LARGE SCALE GENOMIC DNA]</scope>
    <source>
        <strain evidence="2">1326</strain>
    </source>
</reference>
<proteinExistence type="predicted"/>
<gene>
    <name evidence="1" type="ORF">SLI_0874</name>
</gene>
<evidence type="ECO:0000313" key="1">
    <source>
        <dbReference type="EMBL" id="EOY45593.1"/>
    </source>
</evidence>
<sequence>MRSYRADRSATLGLSYAPIVGRNILLAGEQNQQVAWFRLDADWDKRPS</sequence>
<evidence type="ECO:0000313" key="2">
    <source>
        <dbReference type="Proteomes" id="UP000014062"/>
    </source>
</evidence>
<dbReference type="EMBL" id="CM001889">
    <property type="protein sequence ID" value="EOY45593.1"/>
    <property type="molecule type" value="Genomic_DNA"/>
</dbReference>
<dbReference type="Proteomes" id="UP000014062">
    <property type="component" value="Chromosome"/>
</dbReference>
<protein>
    <submittedName>
        <fullName evidence="1">Uncharacterized protein</fullName>
    </submittedName>
</protein>
<name>A0A7U9DR95_STRLI</name>
<organism evidence="1 2">
    <name type="scientific">Streptomyces lividans 1326</name>
    <dbReference type="NCBI Taxonomy" id="1200984"/>
    <lineage>
        <taxon>Bacteria</taxon>
        <taxon>Bacillati</taxon>
        <taxon>Actinomycetota</taxon>
        <taxon>Actinomycetes</taxon>
        <taxon>Kitasatosporales</taxon>
        <taxon>Streptomycetaceae</taxon>
        <taxon>Streptomyces</taxon>
    </lineage>
</organism>
<dbReference type="AlphaFoldDB" id="A0A7U9DR95"/>
<accession>A0A7U9DR95</accession>